<name>A0AA36IZ79_9DINO</name>
<dbReference type="Gene3D" id="1.20.1310.10">
    <property type="entry name" value="Cullin Repeats"/>
    <property type="match status" value="1"/>
</dbReference>
<accession>A0AA36IZ79</accession>
<evidence type="ECO:0000313" key="3">
    <source>
        <dbReference type="Proteomes" id="UP001178507"/>
    </source>
</evidence>
<sequence>MTGASELSFSFSGGETESLEHRAPPDRCVGLGQGTGGNLARSCLGLVGAQTIKDIRAGLQAQATKEVEEIGNQDAPCPVSPRSGAELNASLVKGRNEVSEEEMWFSLLVNDMGPVPKEDLDKVTSHRWTFQGALELAAQGKSICYFILCLLEIQRNIQVDQEEEVLHPSLLEACKTFVRCQCREGKTGEMYQVLTHFISNSLVFFEWERFLNEIFQDSRAHQERFLVTHLEQVWSRYKRLKLFLETIFDYLDDTFTWRHRLPKVGELVRDHMKRRCFSSPRVMRNELFSSQGGRDETLKQVKFTMGFVL</sequence>
<dbReference type="Proteomes" id="UP001178507">
    <property type="component" value="Unassembled WGS sequence"/>
</dbReference>
<comment type="caution">
    <text evidence="2">The sequence shown here is derived from an EMBL/GenBank/DDBJ whole genome shotgun (WGS) entry which is preliminary data.</text>
</comment>
<proteinExistence type="predicted"/>
<reference evidence="2" key="1">
    <citation type="submission" date="2023-08" db="EMBL/GenBank/DDBJ databases">
        <authorList>
            <person name="Chen Y."/>
            <person name="Shah S."/>
            <person name="Dougan E. K."/>
            <person name="Thang M."/>
            <person name="Chan C."/>
        </authorList>
    </citation>
    <scope>NUCLEOTIDE SEQUENCE</scope>
</reference>
<dbReference type="InterPro" id="IPR016159">
    <property type="entry name" value="Cullin_repeat-like_dom_sf"/>
</dbReference>
<evidence type="ECO:0000256" key="1">
    <source>
        <dbReference type="SAM" id="MobiDB-lite"/>
    </source>
</evidence>
<organism evidence="2 3">
    <name type="scientific">Effrenium voratum</name>
    <dbReference type="NCBI Taxonomy" id="2562239"/>
    <lineage>
        <taxon>Eukaryota</taxon>
        <taxon>Sar</taxon>
        <taxon>Alveolata</taxon>
        <taxon>Dinophyceae</taxon>
        <taxon>Suessiales</taxon>
        <taxon>Symbiodiniaceae</taxon>
        <taxon>Effrenium</taxon>
    </lineage>
</organism>
<feature type="region of interest" description="Disordered" evidence="1">
    <location>
        <begin position="1"/>
        <end position="27"/>
    </location>
</feature>
<feature type="compositionally biased region" description="Polar residues" evidence="1">
    <location>
        <begin position="1"/>
        <end position="15"/>
    </location>
</feature>
<protein>
    <submittedName>
        <fullName evidence="2">Uncharacterized protein</fullName>
    </submittedName>
</protein>
<gene>
    <name evidence="2" type="ORF">EVOR1521_LOCUS19962</name>
</gene>
<dbReference type="AlphaFoldDB" id="A0AA36IZ79"/>
<dbReference type="SUPFAM" id="SSF74788">
    <property type="entry name" value="Cullin repeat-like"/>
    <property type="match status" value="1"/>
</dbReference>
<evidence type="ECO:0000313" key="2">
    <source>
        <dbReference type="EMBL" id="CAJ1395544.1"/>
    </source>
</evidence>
<keyword evidence="3" id="KW-1185">Reference proteome</keyword>
<dbReference type="EMBL" id="CAUJNA010003190">
    <property type="protein sequence ID" value="CAJ1395544.1"/>
    <property type="molecule type" value="Genomic_DNA"/>
</dbReference>